<protein>
    <submittedName>
        <fullName evidence="2">Uncharacterized protein</fullName>
    </submittedName>
</protein>
<accession>A0AAV1UK27</accession>
<evidence type="ECO:0000313" key="3">
    <source>
        <dbReference type="Proteomes" id="UP001162060"/>
    </source>
</evidence>
<organism evidence="2 3">
    <name type="scientific">Peronospora matthiolae</name>
    <dbReference type="NCBI Taxonomy" id="2874970"/>
    <lineage>
        <taxon>Eukaryota</taxon>
        <taxon>Sar</taxon>
        <taxon>Stramenopiles</taxon>
        <taxon>Oomycota</taxon>
        <taxon>Peronosporomycetes</taxon>
        <taxon>Peronosporales</taxon>
        <taxon>Peronosporaceae</taxon>
        <taxon>Peronospora</taxon>
    </lineage>
</organism>
<sequence>MENRLALGDARIGGVASDTANEDEKVYYGFGVFVGMPLAALKAMKDDFVEQQALSGGLPRGALLSSAAMDGRPLHVEAGENGCNVQGNVHMAPLFVQRQHQHQEPRVDSYEHTGSQQREYADEPSAGFGQGLLNEEQGSADNNNDNSDGSDELGNKPHSLNFILH</sequence>
<reference evidence="2" key="1">
    <citation type="submission" date="2024-01" db="EMBL/GenBank/DDBJ databases">
        <authorList>
            <person name="Webb A."/>
        </authorList>
    </citation>
    <scope>NUCLEOTIDE SEQUENCE</scope>
    <source>
        <strain evidence="2">Pm1</strain>
    </source>
</reference>
<dbReference type="EMBL" id="CAKLBY020000217">
    <property type="protein sequence ID" value="CAK7934846.1"/>
    <property type="molecule type" value="Genomic_DNA"/>
</dbReference>
<evidence type="ECO:0000256" key="1">
    <source>
        <dbReference type="SAM" id="MobiDB-lite"/>
    </source>
</evidence>
<feature type="compositionally biased region" description="Basic and acidic residues" evidence="1">
    <location>
        <begin position="101"/>
        <end position="111"/>
    </location>
</feature>
<gene>
    <name evidence="2" type="ORF">PM001_LOCUS19996</name>
</gene>
<name>A0AAV1UK27_9STRA</name>
<proteinExistence type="predicted"/>
<comment type="caution">
    <text evidence="2">The sequence shown here is derived from an EMBL/GenBank/DDBJ whole genome shotgun (WGS) entry which is preliminary data.</text>
</comment>
<evidence type="ECO:0000313" key="2">
    <source>
        <dbReference type="EMBL" id="CAK7934846.1"/>
    </source>
</evidence>
<dbReference type="Proteomes" id="UP001162060">
    <property type="component" value="Unassembled WGS sequence"/>
</dbReference>
<dbReference type="AlphaFoldDB" id="A0AAV1UK27"/>
<feature type="region of interest" description="Disordered" evidence="1">
    <location>
        <begin position="98"/>
        <end position="165"/>
    </location>
</feature>